<dbReference type="EMBL" id="AEEF01000099">
    <property type="protein sequence ID" value="EFM03612.1"/>
    <property type="molecule type" value="Genomic_DNA"/>
</dbReference>
<evidence type="ECO:0000313" key="1">
    <source>
        <dbReference type="EMBL" id="EFM03612.1"/>
    </source>
</evidence>
<name>E0NBP4_NEIM3</name>
<dbReference type="AlphaFoldDB" id="E0NBP4"/>
<dbReference type="Proteomes" id="UP000005526">
    <property type="component" value="Unassembled WGS sequence"/>
</dbReference>
<gene>
    <name evidence="1" type="ORF">HMPREF0602_1926</name>
</gene>
<accession>E0NBP4</accession>
<sequence length="49" mass="6031">MVGFQEVVEIWGVYWFGRRLGRGWEFLFWEVEKGRLKMGFRRPFCEVCI</sequence>
<organism evidence="1 2">
    <name type="scientific">Neisseria meningitidis serogroup B (strain ATCC 13091 / M2091)</name>
    <dbReference type="NCBI Taxonomy" id="862513"/>
    <lineage>
        <taxon>Bacteria</taxon>
        <taxon>Pseudomonadati</taxon>
        <taxon>Pseudomonadota</taxon>
        <taxon>Betaproteobacteria</taxon>
        <taxon>Neisseriales</taxon>
        <taxon>Neisseriaceae</taxon>
        <taxon>Neisseria</taxon>
    </lineage>
</organism>
<comment type="caution">
    <text evidence="1">The sequence shown here is derived from an EMBL/GenBank/DDBJ whole genome shotgun (WGS) entry which is preliminary data.</text>
</comment>
<evidence type="ECO:0000313" key="2">
    <source>
        <dbReference type="Proteomes" id="UP000005526"/>
    </source>
</evidence>
<reference evidence="1 2" key="1">
    <citation type="submission" date="2010-07" db="EMBL/GenBank/DDBJ databases">
        <authorList>
            <person name="Muzny D."/>
            <person name="Qin X."/>
            <person name="Deng J."/>
            <person name="Jiang H."/>
            <person name="Liu Y."/>
            <person name="Qu J."/>
            <person name="Song X.-Z."/>
            <person name="Zhang L."/>
            <person name="Thornton R."/>
            <person name="Coyle M."/>
            <person name="Francisco L."/>
            <person name="Jackson L."/>
            <person name="Javaid M."/>
            <person name="Korchina V."/>
            <person name="Kovar C."/>
            <person name="Mata R."/>
            <person name="Mathew T."/>
            <person name="Ngo R."/>
            <person name="Nguyen L."/>
            <person name="Nguyen N."/>
            <person name="Okwuonu G."/>
            <person name="Ongeri F."/>
            <person name="Pham C."/>
            <person name="Simmons D."/>
            <person name="Wilczek-Boney K."/>
            <person name="Hale W."/>
            <person name="Jakkamsetti A."/>
            <person name="Pham P."/>
            <person name="Ruth R."/>
            <person name="San Lucas F."/>
            <person name="Warren J."/>
            <person name="Zhang J."/>
            <person name="Zhao Z."/>
            <person name="Zhou C."/>
            <person name="Zhu D."/>
            <person name="Lee S."/>
            <person name="Bess C."/>
            <person name="Blankenburg K."/>
            <person name="Forbes L."/>
            <person name="Fu Q."/>
            <person name="Gubbala S."/>
            <person name="Hirani K."/>
            <person name="Jayaseelan J.C."/>
            <person name="Lara F."/>
            <person name="Munidasa M."/>
            <person name="Palculict T."/>
            <person name="Patil S."/>
            <person name="Pu L.-L."/>
            <person name="Saada N."/>
            <person name="Tang L."/>
            <person name="Weissenberger G."/>
            <person name="Zhu Y."/>
            <person name="Hemphill L."/>
            <person name="Shang Y."/>
            <person name="Youmans B."/>
            <person name="Ayvaz T."/>
            <person name="Ross M."/>
            <person name="Santibanez J."/>
            <person name="Aqrawi P."/>
            <person name="Gross S."/>
            <person name="Joshi V."/>
            <person name="Fowler G."/>
            <person name="Nazareth L."/>
            <person name="Reid J."/>
            <person name="Worley K."/>
            <person name="Petrosino J."/>
            <person name="Highlander S."/>
            <person name="Gibbs R."/>
        </authorList>
    </citation>
    <scope>NUCLEOTIDE SEQUENCE [LARGE SCALE GENOMIC DNA]</scope>
    <source>
        <strain evidence="2">ATCC 13091 / M2091</strain>
    </source>
</reference>
<proteinExistence type="predicted"/>
<protein>
    <submittedName>
        <fullName evidence="1">Uncharacterized protein</fullName>
    </submittedName>
</protein>
<dbReference type="HOGENOM" id="CLU_3138147_0_0_4"/>